<keyword evidence="2" id="KW-1185">Reference proteome</keyword>
<sequence length="258" mass="29333">MGKITGRRFTPPSTVPKKEILDLMVSDVMGPFDKDIHGFQFAVTLRDHASMYTFISPIKTKAEVTGKLITWFDMIKNRLGRYPQFLRCDNGGEFISKKLQSLLDSRGITLAHSSPYHPEENGEAEHVPVPEYIYPFGARALVFRPADKWTGKFDDRADECFLVGYPPSEKGWVFYNEHLKTFIHSANSVFPDYQTLPVSGIKTSKNDISFLLNNLVLGEEPTDTEALVQQQAADSLLTRPDIARRNHKMLEKIQRSHT</sequence>
<dbReference type="EMBL" id="CM045874">
    <property type="protein sequence ID" value="KAI7944564.1"/>
    <property type="molecule type" value="Genomic_DNA"/>
</dbReference>
<gene>
    <name evidence="1" type="ORF">MJO28_010259</name>
</gene>
<reference evidence="2" key="1">
    <citation type="journal article" date="2018" name="BMC Genomics">
        <title>Genomic insights into host adaptation between the wheat stripe rust pathogen (Puccinia striiformis f. sp. tritici) and the barley stripe rust pathogen (Puccinia striiformis f. sp. hordei).</title>
        <authorList>
            <person name="Xia C."/>
            <person name="Wang M."/>
            <person name="Yin C."/>
            <person name="Cornejo O.E."/>
            <person name="Hulbert S.H."/>
            <person name="Chen X."/>
        </authorList>
    </citation>
    <scope>NUCLEOTIDE SEQUENCE [LARGE SCALE GENOMIC DNA]</scope>
    <source>
        <strain evidence="2">93-210</strain>
    </source>
</reference>
<evidence type="ECO:0000313" key="1">
    <source>
        <dbReference type="EMBL" id="KAI7944564.1"/>
    </source>
</evidence>
<reference evidence="1 2" key="3">
    <citation type="journal article" date="2022" name="Microbiol. Spectr.">
        <title>Folding features and dynamics of 3D genome architecture in plant fungal pathogens.</title>
        <authorList>
            <person name="Xia C."/>
        </authorList>
    </citation>
    <scope>NUCLEOTIDE SEQUENCE [LARGE SCALE GENOMIC DNA]</scope>
    <source>
        <strain evidence="1 2">93-210</strain>
    </source>
</reference>
<proteinExistence type="predicted"/>
<name>A0ACC0E3Z9_9BASI</name>
<accession>A0ACC0E3Z9</accession>
<protein>
    <submittedName>
        <fullName evidence="1">Uncharacterized protein</fullName>
    </submittedName>
</protein>
<comment type="caution">
    <text evidence="1">The sequence shown here is derived from an EMBL/GenBank/DDBJ whole genome shotgun (WGS) entry which is preliminary data.</text>
</comment>
<reference evidence="2" key="2">
    <citation type="journal article" date="2018" name="Mol. Plant Microbe Interact.">
        <title>Genome sequence resources for the wheat stripe rust pathogen (Puccinia striiformis f. sp. tritici) and the barley stripe rust pathogen (Puccinia striiformis f. sp. hordei).</title>
        <authorList>
            <person name="Xia C."/>
            <person name="Wang M."/>
            <person name="Yin C."/>
            <person name="Cornejo O.E."/>
            <person name="Hulbert S.H."/>
            <person name="Chen X."/>
        </authorList>
    </citation>
    <scope>NUCLEOTIDE SEQUENCE [LARGE SCALE GENOMIC DNA]</scope>
    <source>
        <strain evidence="2">93-210</strain>
    </source>
</reference>
<evidence type="ECO:0000313" key="2">
    <source>
        <dbReference type="Proteomes" id="UP001060170"/>
    </source>
</evidence>
<organism evidence="1 2">
    <name type="scientific">Puccinia striiformis f. sp. tritici</name>
    <dbReference type="NCBI Taxonomy" id="168172"/>
    <lineage>
        <taxon>Eukaryota</taxon>
        <taxon>Fungi</taxon>
        <taxon>Dikarya</taxon>
        <taxon>Basidiomycota</taxon>
        <taxon>Pucciniomycotina</taxon>
        <taxon>Pucciniomycetes</taxon>
        <taxon>Pucciniales</taxon>
        <taxon>Pucciniaceae</taxon>
        <taxon>Puccinia</taxon>
    </lineage>
</organism>
<dbReference type="Proteomes" id="UP001060170">
    <property type="component" value="Chromosome 10"/>
</dbReference>